<proteinExistence type="predicted"/>
<reference evidence="2 3" key="1">
    <citation type="journal article" date="2014" name="BMC Genomics">
        <title>Comparative genomics of the major fungal agents of human and animal Sporotrichosis: Sporothrix schenckii and Sporothrix brasiliensis.</title>
        <authorList>
            <person name="Teixeira M.M."/>
            <person name="de Almeida L.G."/>
            <person name="Kubitschek-Barreira P."/>
            <person name="Alves F.L."/>
            <person name="Kioshima E.S."/>
            <person name="Abadio A.K."/>
            <person name="Fernandes L."/>
            <person name="Derengowski L.S."/>
            <person name="Ferreira K.S."/>
            <person name="Souza R.C."/>
            <person name="Ruiz J.C."/>
            <person name="de Andrade N.C."/>
            <person name="Paes H.C."/>
            <person name="Nicola A.M."/>
            <person name="Albuquerque P."/>
            <person name="Gerber A.L."/>
            <person name="Martins V.P."/>
            <person name="Peconick L.D."/>
            <person name="Neto A.V."/>
            <person name="Chaucanez C.B."/>
            <person name="Silva P.A."/>
            <person name="Cunha O.L."/>
            <person name="de Oliveira F.F."/>
            <person name="dos Santos T.C."/>
            <person name="Barros A.L."/>
            <person name="Soares M.A."/>
            <person name="de Oliveira L.M."/>
            <person name="Marini M.M."/>
            <person name="Villalobos-Duno H."/>
            <person name="Cunha M.M."/>
            <person name="de Hoog S."/>
            <person name="da Silveira J.F."/>
            <person name="Henrissat B."/>
            <person name="Nino-Vega G.A."/>
            <person name="Cisalpino P.S."/>
            <person name="Mora-Montes H.M."/>
            <person name="Almeida S.R."/>
            <person name="Stajich J.E."/>
            <person name="Lopes-Bezerra L.M."/>
            <person name="Vasconcelos A.T."/>
            <person name="Felipe M.S."/>
        </authorList>
    </citation>
    <scope>NUCLEOTIDE SEQUENCE [LARGE SCALE GENOMIC DNA]</scope>
    <source>
        <strain evidence="2 3">1099-18</strain>
    </source>
</reference>
<feature type="transmembrane region" description="Helical" evidence="1">
    <location>
        <begin position="108"/>
        <end position="127"/>
    </location>
</feature>
<reference evidence="2 3" key="2">
    <citation type="journal article" date="2015" name="Eukaryot. Cell">
        <title>Asexual propagation of a virulent clone complex in a human and feline outbreak of sporotrichosis.</title>
        <authorList>
            <person name="Teixeira Mde M."/>
            <person name="Rodrigues A.M."/>
            <person name="Tsui C.K."/>
            <person name="de Almeida L.G."/>
            <person name="Van Diepeningen A.D."/>
            <person name="van den Ende B.G."/>
            <person name="Fernandes G.F."/>
            <person name="Kano R."/>
            <person name="Hamelin R.C."/>
            <person name="Lopes-Bezerra L.M."/>
            <person name="Vasconcelos A.T."/>
            <person name="de Hoog S."/>
            <person name="de Camargo Z.P."/>
            <person name="Felipe M.S."/>
        </authorList>
    </citation>
    <scope>NUCLEOTIDE SEQUENCE [LARGE SCALE GENOMIC DNA]</scope>
    <source>
        <strain evidence="2 3">1099-18</strain>
    </source>
</reference>
<comment type="caution">
    <text evidence="2">The sequence shown here is derived from an EMBL/GenBank/DDBJ whole genome shotgun (WGS) entry which is preliminary data.</text>
</comment>
<dbReference type="KEGG" id="ssck:SPSK_10593"/>
<dbReference type="VEuPathDB" id="FungiDB:SPSK_10593"/>
<dbReference type="AlphaFoldDB" id="A0A0F2M3X0"/>
<name>A0A0F2M3X0_SPOSC</name>
<protein>
    <submittedName>
        <fullName evidence="2">Uncharacterized protein</fullName>
    </submittedName>
</protein>
<keyword evidence="1" id="KW-0472">Membrane</keyword>
<keyword evidence="1" id="KW-1133">Transmembrane helix</keyword>
<evidence type="ECO:0000313" key="2">
    <source>
        <dbReference type="EMBL" id="KJR83465.1"/>
    </source>
</evidence>
<keyword evidence="1" id="KW-0812">Transmembrane</keyword>
<gene>
    <name evidence="2" type="ORF">SPSK_10593</name>
</gene>
<dbReference type="RefSeq" id="XP_016586141.1">
    <property type="nucleotide sequence ID" value="XM_016736938.1"/>
</dbReference>
<dbReference type="GeneID" id="27672215"/>
<dbReference type="Proteomes" id="UP000033710">
    <property type="component" value="Unassembled WGS sequence"/>
</dbReference>
<organism evidence="2 3">
    <name type="scientific">Sporothrix schenckii 1099-18</name>
    <dbReference type="NCBI Taxonomy" id="1397361"/>
    <lineage>
        <taxon>Eukaryota</taxon>
        <taxon>Fungi</taxon>
        <taxon>Dikarya</taxon>
        <taxon>Ascomycota</taxon>
        <taxon>Pezizomycotina</taxon>
        <taxon>Sordariomycetes</taxon>
        <taxon>Sordariomycetidae</taxon>
        <taxon>Ophiostomatales</taxon>
        <taxon>Ophiostomataceae</taxon>
        <taxon>Sporothrix</taxon>
    </lineage>
</organism>
<accession>A0A0F2M3X0</accession>
<sequence length="134" mass="14298">MIRQKDPPPDGSKVCSSNVIHPQVVCVTILLAEQRAVARRPGHGAWRTESGNGAVGARLAMQGLFGPFWAGFGTGQSLTCGNTMLYRKDRTLLALTVSAGDSFVQSHAAFLQISFFFGLWALGFGLITSAPAPY</sequence>
<evidence type="ECO:0000256" key="1">
    <source>
        <dbReference type="SAM" id="Phobius"/>
    </source>
</evidence>
<dbReference type="EMBL" id="AXCR01000010">
    <property type="protein sequence ID" value="KJR83465.1"/>
    <property type="molecule type" value="Genomic_DNA"/>
</dbReference>
<evidence type="ECO:0000313" key="3">
    <source>
        <dbReference type="Proteomes" id="UP000033710"/>
    </source>
</evidence>